<proteinExistence type="predicted"/>
<keyword evidence="2" id="KW-1185">Reference proteome</keyword>
<evidence type="ECO:0000313" key="1">
    <source>
        <dbReference type="EMBL" id="CAE7560629.1"/>
    </source>
</evidence>
<dbReference type="Proteomes" id="UP000604046">
    <property type="component" value="Unassembled WGS sequence"/>
</dbReference>
<accession>A0A812U9T0</accession>
<dbReference type="EMBL" id="CAJNDS010002667">
    <property type="protein sequence ID" value="CAE7560629.1"/>
    <property type="molecule type" value="Genomic_DNA"/>
</dbReference>
<dbReference type="AlphaFoldDB" id="A0A812U9T0"/>
<organism evidence="1 2">
    <name type="scientific">Symbiodinium natans</name>
    <dbReference type="NCBI Taxonomy" id="878477"/>
    <lineage>
        <taxon>Eukaryota</taxon>
        <taxon>Sar</taxon>
        <taxon>Alveolata</taxon>
        <taxon>Dinophyceae</taxon>
        <taxon>Suessiales</taxon>
        <taxon>Symbiodiniaceae</taxon>
        <taxon>Symbiodinium</taxon>
    </lineage>
</organism>
<comment type="caution">
    <text evidence="1">The sequence shown here is derived from an EMBL/GenBank/DDBJ whole genome shotgun (WGS) entry which is preliminary data.</text>
</comment>
<name>A0A812U9T0_9DINO</name>
<sequence>MPTSMMPAHLCYQSIQFAKHPDPNRRAIMIAIMIGSMQVGNRMLPAHPCAVSMQPEPLQNSEPSSLITTFAGDLVWRFQLACELWAGRLRRNNASYRLD</sequence>
<evidence type="ECO:0000313" key="2">
    <source>
        <dbReference type="Proteomes" id="UP000604046"/>
    </source>
</evidence>
<protein>
    <submittedName>
        <fullName evidence="1">Uncharacterized protein</fullName>
    </submittedName>
</protein>
<gene>
    <name evidence="1" type="ORF">SNAT2548_LOCUS31605</name>
</gene>
<reference evidence="1" key="1">
    <citation type="submission" date="2021-02" db="EMBL/GenBank/DDBJ databases">
        <authorList>
            <person name="Dougan E. K."/>
            <person name="Rhodes N."/>
            <person name="Thang M."/>
            <person name="Chan C."/>
        </authorList>
    </citation>
    <scope>NUCLEOTIDE SEQUENCE</scope>
</reference>